<dbReference type="PROSITE" id="PS51099">
    <property type="entry name" value="PTS_EIIB_TYPE_2"/>
    <property type="match status" value="1"/>
</dbReference>
<dbReference type="STRING" id="700015.Corgl_0672"/>
<dbReference type="InterPro" id="IPR050661">
    <property type="entry name" value="BglG_antiterminators"/>
</dbReference>
<dbReference type="AlphaFoldDB" id="F2N7H0"/>
<dbReference type="EMBL" id="CP002628">
    <property type="protein sequence ID" value="AEB06786.1"/>
    <property type="molecule type" value="Genomic_DNA"/>
</dbReference>
<dbReference type="InterPro" id="IPR036634">
    <property type="entry name" value="PRD_sf"/>
</dbReference>
<evidence type="ECO:0000256" key="2">
    <source>
        <dbReference type="ARBA" id="ARBA00022737"/>
    </source>
</evidence>
<dbReference type="PROSITE" id="PS51000">
    <property type="entry name" value="HTH_DEOR_2"/>
    <property type="match status" value="1"/>
</dbReference>
<dbReference type="Gene3D" id="3.40.930.10">
    <property type="entry name" value="Mannitol-specific EII, Chain A"/>
    <property type="match status" value="1"/>
</dbReference>
<evidence type="ECO:0000313" key="9">
    <source>
        <dbReference type="EMBL" id="AEB06786.1"/>
    </source>
</evidence>
<dbReference type="Proteomes" id="UP000006851">
    <property type="component" value="Chromosome"/>
</dbReference>
<keyword evidence="4" id="KW-0804">Transcription</keyword>
<feature type="domain" description="PRD" evidence="8">
    <location>
        <begin position="297"/>
        <end position="404"/>
    </location>
</feature>
<keyword evidence="1 9" id="KW-0808">Transferase</keyword>
<evidence type="ECO:0000259" key="7">
    <source>
        <dbReference type="PROSITE" id="PS51099"/>
    </source>
</evidence>
<keyword evidence="2" id="KW-0677">Repeat</keyword>
<evidence type="ECO:0000256" key="4">
    <source>
        <dbReference type="ARBA" id="ARBA00023163"/>
    </source>
</evidence>
<dbReference type="SUPFAM" id="SSF55804">
    <property type="entry name" value="Phoshotransferase/anion transport protein"/>
    <property type="match status" value="1"/>
</dbReference>
<dbReference type="InterPro" id="IPR011608">
    <property type="entry name" value="PRD"/>
</dbReference>
<evidence type="ECO:0000259" key="6">
    <source>
        <dbReference type="PROSITE" id="PS51094"/>
    </source>
</evidence>
<dbReference type="InterPro" id="IPR016152">
    <property type="entry name" value="PTrfase/Anion_transptr"/>
</dbReference>
<dbReference type="OrthoDB" id="1634238at2"/>
<dbReference type="eggNOG" id="COG3711">
    <property type="taxonomic scope" value="Bacteria"/>
</dbReference>
<dbReference type="Pfam" id="PF00874">
    <property type="entry name" value="PRD"/>
    <property type="match status" value="2"/>
</dbReference>
<dbReference type="InterPro" id="IPR036095">
    <property type="entry name" value="PTS_EIIB-like_sf"/>
</dbReference>
<dbReference type="CDD" id="cd00211">
    <property type="entry name" value="PTS_IIA_fru"/>
    <property type="match status" value="1"/>
</dbReference>
<dbReference type="EC" id="2.7.1.69" evidence="9"/>
<dbReference type="CDD" id="cd05568">
    <property type="entry name" value="PTS_IIB_bgl_like"/>
    <property type="match status" value="1"/>
</dbReference>
<dbReference type="PANTHER" id="PTHR30185:SF18">
    <property type="entry name" value="TRANSCRIPTIONAL REGULATOR MTLR"/>
    <property type="match status" value="1"/>
</dbReference>
<protein>
    <submittedName>
        <fullName evidence="9">Transcriptional antiterminator, BglG</fullName>
        <ecNumber evidence="9">2.7.1.69</ecNumber>
    </submittedName>
</protein>
<evidence type="ECO:0000256" key="1">
    <source>
        <dbReference type="ARBA" id="ARBA00022679"/>
    </source>
</evidence>
<evidence type="ECO:0000259" key="8">
    <source>
        <dbReference type="PROSITE" id="PS51372"/>
    </source>
</evidence>
<name>F2N7H0_CORGP</name>
<dbReference type="KEGG" id="cgo:Corgl_0672"/>
<keyword evidence="10" id="KW-1185">Reference proteome</keyword>
<evidence type="ECO:0000259" key="5">
    <source>
        <dbReference type="PROSITE" id="PS51000"/>
    </source>
</evidence>
<dbReference type="Gene3D" id="1.10.1790.10">
    <property type="entry name" value="PRD domain"/>
    <property type="match status" value="2"/>
</dbReference>
<organism evidence="9 10">
    <name type="scientific">Coriobacterium glomerans (strain ATCC 49209 / DSM 20642 / JCM 10262 / PW2)</name>
    <dbReference type="NCBI Taxonomy" id="700015"/>
    <lineage>
        <taxon>Bacteria</taxon>
        <taxon>Bacillati</taxon>
        <taxon>Actinomycetota</taxon>
        <taxon>Coriobacteriia</taxon>
        <taxon>Coriobacteriales</taxon>
        <taxon>Coriobacteriaceae</taxon>
        <taxon>Coriobacterium</taxon>
    </lineage>
</organism>
<dbReference type="RefSeq" id="WP_013708529.1">
    <property type="nucleotide sequence ID" value="NC_015389.1"/>
</dbReference>
<dbReference type="SUPFAM" id="SSF52794">
    <property type="entry name" value="PTS system IIB component-like"/>
    <property type="match status" value="1"/>
</dbReference>
<dbReference type="GO" id="GO:0009401">
    <property type="term" value="P:phosphoenolpyruvate-dependent sugar phosphotransferase system"/>
    <property type="evidence" value="ECO:0007669"/>
    <property type="project" value="InterPro"/>
</dbReference>
<dbReference type="SUPFAM" id="SSF46785">
    <property type="entry name" value="Winged helix' DNA-binding domain"/>
    <property type="match status" value="1"/>
</dbReference>
<dbReference type="GO" id="GO:0008982">
    <property type="term" value="F:protein-N(PI)-phosphohistidine-sugar phosphotransferase activity"/>
    <property type="evidence" value="ECO:0007669"/>
    <property type="project" value="InterPro"/>
</dbReference>
<reference evidence="10" key="1">
    <citation type="journal article" date="2013" name="Stand. Genomic Sci.">
        <title>Complete genome sequence of Coriobacterium glomerans type strain (PW2(T)) from the midgut of Pyrrhocoris apterus L. (red soldier bug).</title>
        <authorList>
            <person name="Stackebrandt E."/>
            <person name="Zeytun A."/>
            <person name="Lapidus A."/>
            <person name="Nolan M."/>
            <person name="Lucas S."/>
            <person name="Hammon N."/>
            <person name="Deshpande S."/>
            <person name="Cheng J.F."/>
            <person name="Tapia R."/>
            <person name="Goodwin L.A."/>
            <person name="Pitluck S."/>
            <person name="Liolios K."/>
            <person name="Pagani I."/>
            <person name="Ivanova N."/>
            <person name="Mavromatis K."/>
            <person name="Mikhailova N."/>
            <person name="Huntemann M."/>
            <person name="Pati A."/>
            <person name="Chen A."/>
            <person name="Palaniappan K."/>
            <person name="Chang Y.J."/>
            <person name="Land M."/>
            <person name="Hauser L."/>
            <person name="Rohde M."/>
            <person name="Pukall R."/>
            <person name="Goker M."/>
            <person name="Detter J.C."/>
            <person name="Woyke T."/>
            <person name="Bristow J."/>
            <person name="Eisen J.A."/>
            <person name="Markowitz V."/>
            <person name="Hugenholtz P."/>
            <person name="Kyrpides N.C."/>
            <person name="Klenk H.P."/>
        </authorList>
    </citation>
    <scope>NUCLEOTIDE SEQUENCE</scope>
    <source>
        <strain evidence="10">ATCC 49209 / DSM 20642 / JCM 10262 / PW2</strain>
    </source>
</reference>
<feature type="domain" description="HTH deoR-type" evidence="5">
    <location>
        <begin position="1"/>
        <end position="54"/>
    </location>
</feature>
<gene>
    <name evidence="9" type="ordered locus">Corgl_0672</name>
</gene>
<feature type="domain" description="PTS EIIA type-2" evidence="6">
    <location>
        <begin position="540"/>
        <end position="683"/>
    </location>
</feature>
<dbReference type="InterPro" id="IPR001034">
    <property type="entry name" value="DeoR_HTH"/>
</dbReference>
<dbReference type="PROSITE" id="PS51372">
    <property type="entry name" value="PRD_2"/>
    <property type="match status" value="2"/>
</dbReference>
<feature type="domain" description="PRD" evidence="8">
    <location>
        <begin position="188"/>
        <end position="294"/>
    </location>
</feature>
<dbReference type="GO" id="GO:0003700">
    <property type="term" value="F:DNA-binding transcription factor activity"/>
    <property type="evidence" value="ECO:0007669"/>
    <property type="project" value="InterPro"/>
</dbReference>
<dbReference type="InterPro" id="IPR002178">
    <property type="entry name" value="PTS_EIIA_type-2_dom"/>
</dbReference>
<dbReference type="SUPFAM" id="SSF63520">
    <property type="entry name" value="PTS-regulatory domain, PRD"/>
    <property type="match status" value="2"/>
</dbReference>
<proteinExistence type="predicted"/>
<dbReference type="Pfam" id="PF00359">
    <property type="entry name" value="PTS_EIIA_2"/>
    <property type="match status" value="1"/>
</dbReference>
<dbReference type="Gene3D" id="3.40.50.2300">
    <property type="match status" value="1"/>
</dbReference>
<evidence type="ECO:0000313" key="10">
    <source>
        <dbReference type="Proteomes" id="UP000006851"/>
    </source>
</evidence>
<dbReference type="PROSITE" id="PS51094">
    <property type="entry name" value="PTS_EIIA_TYPE_2"/>
    <property type="match status" value="1"/>
</dbReference>
<dbReference type="eggNOG" id="COG1762">
    <property type="taxonomic scope" value="Bacteria"/>
</dbReference>
<dbReference type="PANTHER" id="PTHR30185">
    <property type="entry name" value="CRYPTIC BETA-GLUCOSIDE BGL OPERON ANTITERMINATOR"/>
    <property type="match status" value="1"/>
</dbReference>
<dbReference type="HOGENOM" id="CLU_013442_1_0_11"/>
<keyword evidence="3" id="KW-0805">Transcription regulation</keyword>
<dbReference type="Pfam" id="PF08220">
    <property type="entry name" value="HTH_DeoR"/>
    <property type="match status" value="1"/>
</dbReference>
<sequence>MSQRQRYELKLLANQGEFDVAHVADSFGVTPRTIRYDIDKLNNLLYNLNGSDAIEVRSKTARLKNDAPHLDILSLDSTAGRDIIASPLTARERTLAIISALCWSDDYVSIGDIVEEYGISRATAMRDLDRVRAYCDAHDVDLVRSRGRGLSIHADEPCRRRLIARVIRDCASIAGSRTGFALADYLRWFSRDELESIETIVREAEQKFDIVLDDTSYEAMVVHIALSVKRCKCDIEAFYTAFGPVQDNDVSTEFKMADFIVSRIEDVLGTSLPQAERYYIGVHMGARSGKVASAHSKSDLNLEFKCISAITEVAAEVGVDLTHDARLYHRLLQHISSSAYRNRVGLLLENPLRDELLGSYADHARLVAAALERSGLSQVVQMTSDEIAYVLLHFEAAIVAAEGGEVRHANVVVVCSTGIGTAELLAAELARCFEINIIASIPFHQVGDLCDEAGIDLVISTVPLQIDMPCIEVRPLLRGEDIACISNVLNQLGFKGSAKAISKSSSDPVSTISSARPLSFPVHSSDQAHEPDLGGHELSELLGGGHVFLDAQVSSWEEAVDAAGGPLVATGHISSAYVEAVIESVKRLGPYIVIWKGVALPHARDRTGVRRTSMSCVRLARPVAFGSTDNDPVRYVFMLATVDATSHTKALMSLACLLRRPSFTDLLESARSADQILSYITSFEQENVMRRREVNI</sequence>
<dbReference type="InterPro" id="IPR036390">
    <property type="entry name" value="WH_DNA-bd_sf"/>
</dbReference>
<accession>F2N7H0</accession>
<feature type="domain" description="PTS EIIB type-2" evidence="7">
    <location>
        <begin position="409"/>
        <end position="497"/>
    </location>
</feature>
<evidence type="ECO:0000256" key="3">
    <source>
        <dbReference type="ARBA" id="ARBA00023015"/>
    </source>
</evidence>
<dbReference type="InterPro" id="IPR013011">
    <property type="entry name" value="PTS_EIIB_2"/>
</dbReference>